<comment type="subcellular location">
    <subcellularLocation>
        <location evidence="1">Nucleus</location>
    </subcellularLocation>
</comment>
<dbReference type="EMBL" id="LRBV02000005">
    <property type="status" value="NOT_ANNOTATED_CDS"/>
    <property type="molecule type" value="Genomic_DNA"/>
</dbReference>
<protein>
    <submittedName>
        <fullName evidence="6">Uncharacterized protein</fullName>
    </submittedName>
</protein>
<accession>A0A7N2R508</accession>
<evidence type="ECO:0000313" key="7">
    <source>
        <dbReference type="Proteomes" id="UP000594261"/>
    </source>
</evidence>
<dbReference type="SUPFAM" id="SSF52058">
    <property type="entry name" value="L domain-like"/>
    <property type="match status" value="1"/>
</dbReference>
<keyword evidence="2" id="KW-0677">Repeat</keyword>
<sequence length="146" mass="16537">MLVSTIKRSGRVEEEIEMLQLKLKHIEEGIAFSGRRAKTARSLGKKVQITVKQEISRILENLTWACLQQNNYSSADEHYKFLIGQGLAGILPPALVKLPKLNTIDLNANYLNGNIPHEWGSMQLEYLKVTPEFKSKLVNNCSFLLI</sequence>
<keyword evidence="5" id="KW-0539">Nucleus</keyword>
<evidence type="ECO:0000256" key="1">
    <source>
        <dbReference type="ARBA" id="ARBA00004123"/>
    </source>
</evidence>
<name>A0A7N2R508_QUELO</name>
<dbReference type="PANTHER" id="PTHR36326">
    <property type="entry name" value="PROTEIN POLLENLESS 3-LIKE 2"/>
    <property type="match status" value="1"/>
</dbReference>
<dbReference type="InParanoid" id="A0A7N2R508"/>
<dbReference type="EnsemblPlants" id="QL05p050580:mrna">
    <property type="protein sequence ID" value="QL05p050580:mrna"/>
    <property type="gene ID" value="QL05p050580"/>
</dbReference>
<dbReference type="Proteomes" id="UP000594261">
    <property type="component" value="Chromosome 5"/>
</dbReference>
<dbReference type="InterPro" id="IPR044961">
    <property type="entry name" value="MS5/SDI1"/>
</dbReference>
<dbReference type="GO" id="GO:0005634">
    <property type="term" value="C:nucleus"/>
    <property type="evidence" value="ECO:0007669"/>
    <property type="project" value="UniProtKB-SubCell"/>
</dbReference>
<keyword evidence="3" id="KW-0802">TPR repeat</keyword>
<keyword evidence="4" id="KW-0175">Coiled coil</keyword>
<dbReference type="InterPro" id="IPR032675">
    <property type="entry name" value="LRR_dom_sf"/>
</dbReference>
<keyword evidence="7" id="KW-1185">Reference proteome</keyword>
<evidence type="ECO:0000313" key="6">
    <source>
        <dbReference type="EnsemblPlants" id="QL05p050580:mrna"/>
    </source>
</evidence>
<evidence type="ECO:0000256" key="3">
    <source>
        <dbReference type="ARBA" id="ARBA00022803"/>
    </source>
</evidence>
<dbReference type="Gene3D" id="3.80.10.10">
    <property type="entry name" value="Ribonuclease Inhibitor"/>
    <property type="match status" value="1"/>
</dbReference>
<evidence type="ECO:0000256" key="4">
    <source>
        <dbReference type="ARBA" id="ARBA00023054"/>
    </source>
</evidence>
<reference evidence="6" key="2">
    <citation type="submission" date="2021-01" db="UniProtKB">
        <authorList>
            <consortium name="EnsemblPlants"/>
        </authorList>
    </citation>
    <scope>IDENTIFICATION</scope>
</reference>
<dbReference type="AlphaFoldDB" id="A0A7N2R508"/>
<reference evidence="6 7" key="1">
    <citation type="journal article" date="2016" name="G3 (Bethesda)">
        <title>First Draft Assembly and Annotation of the Genome of a California Endemic Oak Quercus lobata Nee (Fagaceae).</title>
        <authorList>
            <person name="Sork V.L."/>
            <person name="Fitz-Gibbon S.T."/>
            <person name="Puiu D."/>
            <person name="Crepeau M."/>
            <person name="Gugger P.F."/>
            <person name="Sherman R."/>
            <person name="Stevens K."/>
            <person name="Langley C.H."/>
            <person name="Pellegrini M."/>
            <person name="Salzberg S.L."/>
        </authorList>
    </citation>
    <scope>NUCLEOTIDE SEQUENCE [LARGE SCALE GENOMIC DNA]</scope>
    <source>
        <strain evidence="6 7">cv. SW786</strain>
    </source>
</reference>
<dbReference type="PANTHER" id="PTHR36326:SF4">
    <property type="entry name" value="PROTEIN POLLENLESS 3-LIKE 1"/>
    <property type="match status" value="1"/>
</dbReference>
<proteinExistence type="predicted"/>
<organism evidence="6 7">
    <name type="scientific">Quercus lobata</name>
    <name type="common">Valley oak</name>
    <dbReference type="NCBI Taxonomy" id="97700"/>
    <lineage>
        <taxon>Eukaryota</taxon>
        <taxon>Viridiplantae</taxon>
        <taxon>Streptophyta</taxon>
        <taxon>Embryophyta</taxon>
        <taxon>Tracheophyta</taxon>
        <taxon>Spermatophyta</taxon>
        <taxon>Magnoliopsida</taxon>
        <taxon>eudicotyledons</taxon>
        <taxon>Gunneridae</taxon>
        <taxon>Pentapetalae</taxon>
        <taxon>rosids</taxon>
        <taxon>fabids</taxon>
        <taxon>Fagales</taxon>
        <taxon>Fagaceae</taxon>
        <taxon>Quercus</taxon>
    </lineage>
</organism>
<evidence type="ECO:0000256" key="5">
    <source>
        <dbReference type="ARBA" id="ARBA00023242"/>
    </source>
</evidence>
<dbReference type="Gramene" id="QL05p050580:mrna">
    <property type="protein sequence ID" value="QL05p050580:mrna"/>
    <property type="gene ID" value="QL05p050580"/>
</dbReference>
<evidence type="ECO:0000256" key="2">
    <source>
        <dbReference type="ARBA" id="ARBA00022737"/>
    </source>
</evidence>